<dbReference type="GO" id="GO:0047580">
    <property type="term" value="F:4-hydroxyproline epimerase activity"/>
    <property type="evidence" value="ECO:0007669"/>
    <property type="project" value="TreeGrafter"/>
</dbReference>
<dbReference type="AlphaFoldDB" id="A0A0A1M920"/>
<dbReference type="STRING" id="545501.BN997_01653"/>
<dbReference type="InterPro" id="IPR008794">
    <property type="entry name" value="Pro_racemase_fam"/>
</dbReference>
<proteinExistence type="inferred from homology"/>
<dbReference type="SFLD" id="SFLDS00028">
    <property type="entry name" value="Proline_Racemase"/>
    <property type="match status" value="1"/>
</dbReference>
<sequence>MKINSKLLVTVDTHTGGNPTRTVLSGMPKLKGETIQEKMLDMKENHDYIRKFLVFPPRGHDVMSGTILLPPLKEEADFSVIFIETGGYLPMCGHDTIGTCTALVELGYVEVKEPYTSVVLDTPAGVVEASCKMKEGKVQEVTFISTDSFHLKTVYIDYKDFKNIKCDIAYGGNFYGIMKAGDLGLSLHVSRSEEIVEIAMAIRDEINRRHEVKHPDYPFINKLTHMEFYETGDVVKNTVIVPPGGIDRSPCGTGTCAKVSTLYKEGDLDLNEVFIHESITGSQFKAQVIHASVKGNIIYNRVAITGTAWIMGRHDFYFDPDDPLNQGYLLIPEI</sequence>
<dbReference type="PIRSF" id="PIRSF029792">
    <property type="entry name" value="Pro_racemase"/>
    <property type="match status" value="1"/>
</dbReference>
<evidence type="ECO:0000256" key="1">
    <source>
        <dbReference type="ARBA" id="ARBA00007529"/>
    </source>
</evidence>
<comment type="similarity">
    <text evidence="1">Belongs to the proline racemase family.</text>
</comment>
<dbReference type="OrthoDB" id="181267at2"/>
<dbReference type="PANTHER" id="PTHR33442:SF5">
    <property type="entry name" value="BIFUNCTIONAL TRANS-3-HYDROXY-L-PROLINE DEHYDRATASE_2-EPIMERASE"/>
    <property type="match status" value="1"/>
</dbReference>
<accession>A0A0A1M920</accession>
<gene>
    <name evidence="2" type="ORF">BN997_01653</name>
</gene>
<dbReference type="RefSeq" id="WP_042531182.1">
    <property type="nucleotide sequence ID" value="NZ_CDGG01000001.1"/>
</dbReference>
<evidence type="ECO:0000313" key="2">
    <source>
        <dbReference type="EMBL" id="CEI81800.1"/>
    </source>
</evidence>
<dbReference type="SUPFAM" id="SSF54506">
    <property type="entry name" value="Diaminopimelate epimerase-like"/>
    <property type="match status" value="1"/>
</dbReference>
<dbReference type="FunFam" id="3.10.310.10:FF:000003">
    <property type="entry name" value="Proline racemase"/>
    <property type="match status" value="1"/>
</dbReference>
<dbReference type="Proteomes" id="UP000040453">
    <property type="component" value="Unassembled WGS sequence"/>
</dbReference>
<dbReference type="Pfam" id="PF05544">
    <property type="entry name" value="Pro_racemase"/>
    <property type="match status" value="1"/>
</dbReference>
<dbReference type="Gene3D" id="3.10.310.10">
    <property type="entry name" value="Diaminopimelate Epimerase, Chain A, domain 1"/>
    <property type="match status" value="2"/>
</dbReference>
<organism evidence="2 3">
    <name type="scientific">Oceanobacillus oncorhynchi</name>
    <dbReference type="NCBI Taxonomy" id="545501"/>
    <lineage>
        <taxon>Bacteria</taxon>
        <taxon>Bacillati</taxon>
        <taxon>Bacillota</taxon>
        <taxon>Bacilli</taxon>
        <taxon>Bacillales</taxon>
        <taxon>Bacillaceae</taxon>
        <taxon>Oceanobacillus</taxon>
    </lineage>
</organism>
<reference evidence="2 3" key="1">
    <citation type="submission" date="2014-11" db="EMBL/GenBank/DDBJ databases">
        <authorList>
            <person name="Urmite Genomes Urmite Genomes"/>
        </authorList>
    </citation>
    <scope>NUCLEOTIDE SEQUENCE [LARGE SCALE GENOMIC DNA]</scope>
    <source>
        <strain evidence="2 3">Oc5</strain>
    </source>
</reference>
<keyword evidence="3" id="KW-1185">Reference proteome</keyword>
<protein>
    <submittedName>
        <fullName evidence="2">Proline racemase</fullName>
    </submittedName>
</protein>
<dbReference type="PANTHER" id="PTHR33442">
    <property type="entry name" value="TRANS-3-HYDROXY-L-PROLINE DEHYDRATASE"/>
    <property type="match status" value="1"/>
</dbReference>
<dbReference type="EMBL" id="CDGG01000001">
    <property type="protein sequence ID" value="CEI81800.1"/>
    <property type="molecule type" value="Genomic_DNA"/>
</dbReference>
<name>A0A0A1M920_9BACI</name>
<evidence type="ECO:0000313" key="3">
    <source>
        <dbReference type="Proteomes" id="UP000040453"/>
    </source>
</evidence>